<dbReference type="Proteomes" id="UP001054837">
    <property type="component" value="Unassembled WGS sequence"/>
</dbReference>
<protein>
    <submittedName>
        <fullName evidence="1">Retrovirus-related Pol polyprotein from type-1 retrotransposable element R2</fullName>
    </submittedName>
</protein>
<dbReference type="AlphaFoldDB" id="A0AAV4SG83"/>
<evidence type="ECO:0000313" key="1">
    <source>
        <dbReference type="EMBL" id="GIY31482.1"/>
    </source>
</evidence>
<reference evidence="1 2" key="1">
    <citation type="submission" date="2021-06" db="EMBL/GenBank/DDBJ databases">
        <title>Caerostris darwini draft genome.</title>
        <authorList>
            <person name="Kono N."/>
            <person name="Arakawa K."/>
        </authorList>
    </citation>
    <scope>NUCLEOTIDE SEQUENCE [LARGE SCALE GENOMIC DNA]</scope>
</reference>
<accession>A0AAV4SG83</accession>
<proteinExistence type="predicted"/>
<dbReference type="EMBL" id="BPLQ01007676">
    <property type="protein sequence ID" value="GIY31482.1"/>
    <property type="molecule type" value="Genomic_DNA"/>
</dbReference>
<gene>
    <name evidence="1" type="primary">PO21_15</name>
    <name evidence="1" type="ORF">CDAR_78191</name>
</gene>
<evidence type="ECO:0000313" key="2">
    <source>
        <dbReference type="Proteomes" id="UP001054837"/>
    </source>
</evidence>
<name>A0AAV4SG83_9ARAC</name>
<sequence length="113" mass="13044">MSDLFSFWLKCRKVPAFQYEHRTVLITKNDATPHYMGTWRPITVGNLLLRLFTSILSRRIASEAPFNEIQHGFVPCDSITENVFLFARCLKEGSTQSDVTTIVLLDFARLCWT</sequence>
<comment type="caution">
    <text evidence="1">The sequence shown here is derived from an EMBL/GenBank/DDBJ whole genome shotgun (WGS) entry which is preliminary data.</text>
</comment>
<organism evidence="1 2">
    <name type="scientific">Caerostris darwini</name>
    <dbReference type="NCBI Taxonomy" id="1538125"/>
    <lineage>
        <taxon>Eukaryota</taxon>
        <taxon>Metazoa</taxon>
        <taxon>Ecdysozoa</taxon>
        <taxon>Arthropoda</taxon>
        <taxon>Chelicerata</taxon>
        <taxon>Arachnida</taxon>
        <taxon>Araneae</taxon>
        <taxon>Araneomorphae</taxon>
        <taxon>Entelegynae</taxon>
        <taxon>Araneoidea</taxon>
        <taxon>Araneidae</taxon>
        <taxon>Caerostris</taxon>
    </lineage>
</organism>
<keyword evidence="2" id="KW-1185">Reference proteome</keyword>